<evidence type="ECO:0000313" key="3">
    <source>
        <dbReference type="Proteomes" id="UP000610373"/>
    </source>
</evidence>
<reference evidence="2" key="1">
    <citation type="submission" date="2020-10" db="EMBL/GenBank/DDBJ databases">
        <authorList>
            <person name="Hahn C.J."/>
            <person name="Laso-Perez R."/>
            <person name="Vulcano F."/>
            <person name="Vaziourakis K.-M."/>
            <person name="Stokke R."/>
            <person name="Steen I.H."/>
            <person name="Teske A."/>
            <person name="Boetius A."/>
            <person name="Liebeke M."/>
            <person name="Amann R."/>
            <person name="Knittel K."/>
        </authorList>
    </citation>
    <scope>NUCLEOTIDE SEQUENCE</scope>
    <source>
        <strain evidence="2">Gfbio:e3339647-f889-4370-9287-4fb5cb688e4c:AG392O15_GoMArc1</strain>
    </source>
</reference>
<dbReference type="SUPFAM" id="SSF52490">
    <property type="entry name" value="Tubulin nucleotide-binding domain-like"/>
    <property type="match status" value="1"/>
</dbReference>
<accession>A0A811TCH0</accession>
<dbReference type="InterPro" id="IPR036525">
    <property type="entry name" value="Tubulin/FtsZ_GTPase_sf"/>
</dbReference>
<feature type="coiled-coil region" evidence="1">
    <location>
        <begin position="763"/>
        <end position="790"/>
    </location>
</feature>
<organism evidence="2 3">
    <name type="scientific">Candidatus Argoarchaeum ethanivorans</name>
    <dbReference type="NCBI Taxonomy" id="2608793"/>
    <lineage>
        <taxon>Archaea</taxon>
        <taxon>Methanobacteriati</taxon>
        <taxon>Methanobacteriota</taxon>
        <taxon>Stenosarchaea group</taxon>
        <taxon>Methanomicrobia</taxon>
        <taxon>Methanosarcinales</taxon>
        <taxon>Methanosarcinales incertae sedis</taxon>
        <taxon>GOM Arc I cluster</taxon>
        <taxon>Candidatus Argoarchaeum</taxon>
    </lineage>
</organism>
<dbReference type="InterPro" id="IPR025904">
    <property type="entry name" value="Tubulin-like"/>
</dbReference>
<sequence>MNNKNAKRTALKVPPDLTVVAVGGCGKRLVSEICEHEWFLKHYLGDGRHLKVYIMDTDESEREQDEKRKEEIDMRVEEMGGRKNVEISVYHLPYLANISHVSDLANRGTADRIKDRKTKPAVNVWWLNDTEYGISFDDLKKIDPFIIDDFGGGVHRRRAVSKAIFYKVISEGESSGFPTFSSRGPIAIIVGLGGGTGSGMSIDLARYIRSLRGEEAEIWLFGVLPTTKEGEKEQLNAAIALTELEYLNITGRLFNYVVLTSLGPTGFKNGEEARGEVQEFDSVFPYIFINSFYLGRGDIDVSDARKPFSSFIFADSHVIEYPIEELRELKEEFEKVINEVEEITNNRKELNRAISEFLDKADQIKKGTPTKEDFDFVKKEVGSIEKTWKIEIGELLKYQTVDAVKFFITNNISSDLFPDKTRKYDDLIDYISRLKGFSQIVREEELKDEIDKKLYRLIPEALGVIEETARLLKRVYGIEDETTRSVLKEELWGEENIAPLMGNLQAKIKSFKEDIKNQEKKIENKNEELKELEHQKSRVEQFVTEKLDDVDQDIASFVNLGRKIRGAEDIEKNLRMKIETVIDKCKSGEVRGEEEIHWLQSAGVAELHGDIDSASRELGEDLEGLNALIKAIALYYHYDYKLRKIESRGSLQKIIDGIRGTTDRRRRRYGAMRRDKEDYIKRSVRSWEIAFHTPFELRIPDDFLIAGLSKKVEDIKNGTVRSIKSGFDIEDDKFNELETVFEQEDRGGIRAGLRELLNSICLKDRYYRKKKELVIEIDNIEEVKNEKKKELGVMEKIDELAEETFNYRKEINRHHDLFYDSFVKLTEKGTDSSRTSRGLYLTRFGEINPKVLSLISDRSEIGDLDRDENGKKELDKVIDEIKSTYSRLIENYKLGIHNLMIPLSTTERWNFGKAGLVISSTSSYISSEIASSHNSDAIRREINEILALTGTNDARLVTHNYAKPWDISLTFFAAASFLDNISPLTAGGGYREIYERDKDNILHHVLLLQEGKYIVREKLLDLDKAGEIAKREQEGNKVNAEILDLYEEKDIR</sequence>
<dbReference type="Proteomes" id="UP000610373">
    <property type="component" value="Unassembled WGS sequence"/>
</dbReference>
<proteinExistence type="predicted"/>
<comment type="caution">
    <text evidence="2">The sequence shown here is derived from an EMBL/GenBank/DDBJ whole genome shotgun (WGS) entry which is preliminary data.</text>
</comment>
<dbReference type="Pfam" id="PF13809">
    <property type="entry name" value="Tubulin_2"/>
    <property type="match status" value="1"/>
</dbReference>
<dbReference type="AlphaFoldDB" id="A0A811TCH0"/>
<keyword evidence="1" id="KW-0175">Coiled coil</keyword>
<feature type="coiled-coil region" evidence="1">
    <location>
        <begin position="501"/>
        <end position="542"/>
    </location>
</feature>
<feature type="coiled-coil region" evidence="1">
    <location>
        <begin position="323"/>
        <end position="360"/>
    </location>
</feature>
<evidence type="ECO:0000256" key="1">
    <source>
        <dbReference type="SAM" id="Coils"/>
    </source>
</evidence>
<name>A0A811TCH0_9EURY</name>
<evidence type="ECO:0000313" key="2">
    <source>
        <dbReference type="EMBL" id="CAD6493333.1"/>
    </source>
</evidence>
<dbReference type="EMBL" id="CAJHIO010000029">
    <property type="protein sequence ID" value="CAD6493333.1"/>
    <property type="molecule type" value="Genomic_DNA"/>
</dbReference>
<gene>
    <name evidence="2" type="ORF">CHKLHMKO_00459</name>
</gene>
<protein>
    <submittedName>
        <fullName evidence="2">Tubulin like protein</fullName>
    </submittedName>
</protein>
<dbReference type="Gene3D" id="3.40.50.1440">
    <property type="entry name" value="Tubulin/FtsZ, GTPase domain"/>
    <property type="match status" value="1"/>
</dbReference>